<reference evidence="1 2" key="1">
    <citation type="submission" date="2020-08" db="EMBL/GenBank/DDBJ databases">
        <title>Genomic Encyclopedia of Archaeal and Bacterial Type Strains, Phase II (KMG-II): from individual species to whole genera.</title>
        <authorList>
            <person name="Goeker M."/>
        </authorList>
    </citation>
    <scope>NUCLEOTIDE SEQUENCE [LARGE SCALE GENOMIC DNA]</scope>
    <source>
        <strain evidence="1 2">5AG</strain>
    </source>
</reference>
<accession>A0A7W5PAH8</accession>
<dbReference type="InterPro" id="IPR008772">
    <property type="entry name" value="Phosphonate_metab_PhnH"/>
</dbReference>
<protein>
    <submittedName>
        <fullName evidence="1">Alpha-D-ribose 1-methylphosphonate 5-triphosphate synthase subunit PhnH</fullName>
        <ecNumber evidence="1">2.7.8.37</ecNumber>
    </submittedName>
</protein>
<dbReference type="SUPFAM" id="SSF159709">
    <property type="entry name" value="PhnH-like"/>
    <property type="match status" value="1"/>
</dbReference>
<dbReference type="AlphaFoldDB" id="A0A7W5PAH8"/>
<evidence type="ECO:0000313" key="1">
    <source>
        <dbReference type="EMBL" id="MBB3330814.1"/>
    </source>
</evidence>
<comment type="caution">
    <text evidence="1">The sequence shown here is derived from an EMBL/GenBank/DDBJ whole genome shotgun (WGS) entry which is preliminary data.</text>
</comment>
<proteinExistence type="predicted"/>
<gene>
    <name evidence="1" type="ORF">BDK63_001686</name>
</gene>
<dbReference type="GO" id="GO:0019634">
    <property type="term" value="P:organic phosphonate metabolic process"/>
    <property type="evidence" value="ECO:0007669"/>
    <property type="project" value="InterPro"/>
</dbReference>
<dbReference type="RefSeq" id="WP_183330923.1">
    <property type="nucleotide sequence ID" value="NZ_JACHZF010000010.1"/>
</dbReference>
<evidence type="ECO:0000313" key="2">
    <source>
        <dbReference type="Proteomes" id="UP000553442"/>
    </source>
</evidence>
<dbReference type="GO" id="GO:0061693">
    <property type="term" value="F:alpha-D-ribose 1-methylphosphonate 5-triphosphate synthase activity"/>
    <property type="evidence" value="ECO:0007669"/>
    <property type="project" value="UniProtKB-EC"/>
</dbReference>
<keyword evidence="1" id="KW-0808">Transferase</keyword>
<dbReference type="EMBL" id="JACHZF010000010">
    <property type="protein sequence ID" value="MBB3330814.1"/>
    <property type="molecule type" value="Genomic_DNA"/>
</dbReference>
<name>A0A7W5PAH8_9GAMM</name>
<dbReference type="NCBIfam" id="TIGR03292">
    <property type="entry name" value="PhnH_redo"/>
    <property type="match status" value="1"/>
</dbReference>
<sequence length="194" mass="21274">MNDPMTLEAPRDVRMGVWQPPRQQRAFRGLLTAFSYPGRVVHLADDGESATLLLLATLTDGASRLADPERRLAEDDIRRLGVRSSAVESADFVLCGAAHPPQMTPRLGSLENPEQGATLIIQVPALEEGIELHLTGPGIQAEQTLRVAGVDPAWWRLRDEWNVHFPLGVDLILASERAVAVLPRTTRLTVEGVH</sequence>
<dbReference type="PIRSF" id="PIRSF020680">
    <property type="entry name" value="PhnH"/>
    <property type="match status" value="1"/>
</dbReference>
<dbReference type="InterPro" id="IPR038058">
    <property type="entry name" value="PhnH-like_sp"/>
</dbReference>
<keyword evidence="2" id="KW-1185">Reference proteome</keyword>
<dbReference type="EC" id="2.7.8.37" evidence="1"/>
<dbReference type="Proteomes" id="UP000553442">
    <property type="component" value="Unassembled WGS sequence"/>
</dbReference>
<dbReference type="Gene3D" id="3.40.50.11310">
    <property type="entry name" value="Bacterial phosphonate metabolism protein PhnH"/>
    <property type="match status" value="1"/>
</dbReference>
<dbReference type="Pfam" id="PF05845">
    <property type="entry name" value="PhnH"/>
    <property type="match status" value="1"/>
</dbReference>
<organism evidence="1 2">
    <name type="scientific">Halomonas campaniensis</name>
    <dbReference type="NCBI Taxonomy" id="213554"/>
    <lineage>
        <taxon>Bacteria</taxon>
        <taxon>Pseudomonadati</taxon>
        <taxon>Pseudomonadota</taxon>
        <taxon>Gammaproteobacteria</taxon>
        <taxon>Oceanospirillales</taxon>
        <taxon>Halomonadaceae</taxon>
        <taxon>Halomonas</taxon>
    </lineage>
</organism>